<reference evidence="2" key="1">
    <citation type="submission" date="2018-06" db="EMBL/GenBank/DDBJ databases">
        <authorList>
            <person name="Zhirakovskaya E."/>
        </authorList>
    </citation>
    <scope>NUCLEOTIDE SEQUENCE</scope>
</reference>
<dbReference type="AlphaFoldDB" id="A0A3B0V4C5"/>
<evidence type="ECO:0000256" key="1">
    <source>
        <dbReference type="SAM" id="Phobius"/>
    </source>
</evidence>
<accession>A0A3B0V4C5</accession>
<protein>
    <submittedName>
        <fullName evidence="2">Uncharacterized protein</fullName>
    </submittedName>
</protein>
<evidence type="ECO:0000313" key="2">
    <source>
        <dbReference type="EMBL" id="VAW38418.1"/>
    </source>
</evidence>
<name>A0A3B0V4C5_9ZZZZ</name>
<feature type="transmembrane region" description="Helical" evidence="1">
    <location>
        <begin position="15"/>
        <end position="32"/>
    </location>
</feature>
<keyword evidence="1" id="KW-0812">Transmembrane</keyword>
<proteinExistence type="predicted"/>
<feature type="non-terminal residue" evidence="2">
    <location>
        <position position="35"/>
    </location>
</feature>
<keyword evidence="1" id="KW-1133">Transmembrane helix</keyword>
<keyword evidence="1" id="KW-0472">Membrane</keyword>
<organism evidence="2">
    <name type="scientific">hydrothermal vent metagenome</name>
    <dbReference type="NCBI Taxonomy" id="652676"/>
    <lineage>
        <taxon>unclassified sequences</taxon>
        <taxon>metagenomes</taxon>
        <taxon>ecological metagenomes</taxon>
    </lineage>
</organism>
<dbReference type="EMBL" id="UOEZ01000070">
    <property type="protein sequence ID" value="VAW38418.1"/>
    <property type="molecule type" value="Genomic_DNA"/>
</dbReference>
<gene>
    <name evidence="2" type="ORF">MNBD_DELTA02-490</name>
</gene>
<sequence>MHDILMPTFGLPTQTALMLYACVFLLAISFFVKCT</sequence>